<sequence length="77" mass="9063">MKRDTLGICLSKDMLSDHLLSTFTRVRAYEMESKAHDEMRVLFAFPQMLGKDLLTTMQGSRKLVWRADYHCPNYPYC</sequence>
<accession>A0ABT5UWI0</accession>
<organism evidence="1 2">
    <name type="scientific">Vibrio chanodichtyis</name>
    <dbReference type="NCBI Taxonomy" id="3027932"/>
    <lineage>
        <taxon>Bacteria</taxon>
        <taxon>Pseudomonadati</taxon>
        <taxon>Pseudomonadota</taxon>
        <taxon>Gammaproteobacteria</taxon>
        <taxon>Vibrionales</taxon>
        <taxon>Vibrionaceae</taxon>
        <taxon>Vibrio</taxon>
    </lineage>
</organism>
<proteinExistence type="predicted"/>
<comment type="caution">
    <text evidence="1">The sequence shown here is derived from an EMBL/GenBank/DDBJ whole genome shotgun (WGS) entry which is preliminary data.</text>
</comment>
<evidence type="ECO:0000313" key="2">
    <source>
        <dbReference type="Proteomes" id="UP001216189"/>
    </source>
</evidence>
<dbReference type="Proteomes" id="UP001216189">
    <property type="component" value="Unassembled WGS sequence"/>
</dbReference>
<gene>
    <name evidence="1" type="ORF">PUN32_01950</name>
</gene>
<evidence type="ECO:0000313" key="1">
    <source>
        <dbReference type="EMBL" id="MDE1513777.1"/>
    </source>
</evidence>
<protein>
    <recommendedName>
        <fullName evidence="3">Cation transporter</fullName>
    </recommendedName>
</protein>
<dbReference type="EMBL" id="JARBFT010000001">
    <property type="protein sequence ID" value="MDE1513777.1"/>
    <property type="molecule type" value="Genomic_DNA"/>
</dbReference>
<dbReference type="RefSeq" id="WP_274721518.1">
    <property type="nucleotide sequence ID" value="NZ_JARBFT010000001.1"/>
</dbReference>
<keyword evidence="2" id="KW-1185">Reference proteome</keyword>
<reference evidence="1 2" key="1">
    <citation type="submission" date="2023-02" db="EMBL/GenBank/DDBJ databases">
        <title>Vibrio intestini sp. nov., a close relative of Vibrio cholerae isolated from the intestine of Healthy Culter dabryi.</title>
        <authorList>
            <person name="Wu N."/>
        </authorList>
    </citation>
    <scope>NUCLEOTIDE SEQUENCE [LARGE SCALE GENOMIC DNA]</scope>
    <source>
        <strain evidence="1 2">DSL-7</strain>
    </source>
</reference>
<name>A0ABT5UWI0_9VIBR</name>
<evidence type="ECO:0008006" key="3">
    <source>
        <dbReference type="Google" id="ProtNLM"/>
    </source>
</evidence>